<reference evidence="2 3" key="1">
    <citation type="submission" date="2014-03" db="EMBL/GenBank/DDBJ databases">
        <title>Bradyrhizobium valentinum sp. nov., isolated from effective nodules of Lupinus mariae-josephae, a lupine endemic of basic-lime soils in Eastern Spain.</title>
        <authorList>
            <person name="Duran D."/>
            <person name="Rey L."/>
            <person name="Navarro A."/>
            <person name="Busquets A."/>
            <person name="Imperial J."/>
            <person name="Ruiz-Argueso T."/>
        </authorList>
    </citation>
    <scope>NUCLEOTIDE SEQUENCE [LARGE SCALE GENOMIC DNA]</scope>
    <source>
        <strain evidence="2 3">LmjM3</strain>
    </source>
</reference>
<dbReference type="Gene3D" id="1.10.287.1700">
    <property type="match status" value="1"/>
</dbReference>
<sequence>MDGAPRLMNMTNVHALSRYRALREQQAYRLMQVDAAARDRARVASEAAAVALARAENDRSCGEQRYYRDLASTARVTIEMLYRGHDELARLAEAVAGANRLAETASANLVHCEQALLRSAAEHRARFREVRKTRLLQERLENAIRSYMELIDELDTEEQGSIRHANTPSGRSGRP</sequence>
<keyword evidence="3" id="KW-1185">Reference proteome</keyword>
<gene>
    <name evidence="2" type="ORF">CP49_32525</name>
</gene>
<feature type="compositionally biased region" description="Polar residues" evidence="1">
    <location>
        <begin position="164"/>
        <end position="175"/>
    </location>
</feature>
<evidence type="ECO:0000313" key="3">
    <source>
        <dbReference type="Proteomes" id="UP000051913"/>
    </source>
</evidence>
<comment type="caution">
    <text evidence="2">The sequence shown here is derived from an EMBL/GenBank/DDBJ whole genome shotgun (WGS) entry which is preliminary data.</text>
</comment>
<dbReference type="STRING" id="1518501.CQ10_30185"/>
<evidence type="ECO:0000256" key="1">
    <source>
        <dbReference type="SAM" id="MobiDB-lite"/>
    </source>
</evidence>
<dbReference type="Proteomes" id="UP000051913">
    <property type="component" value="Unassembled WGS sequence"/>
</dbReference>
<name>A0A0R3KH89_9BRAD</name>
<dbReference type="AlphaFoldDB" id="A0A0R3KH89"/>
<evidence type="ECO:0000313" key="2">
    <source>
        <dbReference type="EMBL" id="KRQ95017.1"/>
    </source>
</evidence>
<proteinExistence type="predicted"/>
<dbReference type="InterPro" id="IPR053716">
    <property type="entry name" value="Flag_assembly_chemotaxis_eff"/>
</dbReference>
<organism evidence="2 3">
    <name type="scientific">Bradyrhizobium valentinum</name>
    <dbReference type="NCBI Taxonomy" id="1518501"/>
    <lineage>
        <taxon>Bacteria</taxon>
        <taxon>Pseudomonadati</taxon>
        <taxon>Pseudomonadota</taxon>
        <taxon>Alphaproteobacteria</taxon>
        <taxon>Hyphomicrobiales</taxon>
        <taxon>Nitrobacteraceae</taxon>
        <taxon>Bradyrhizobium</taxon>
    </lineage>
</organism>
<dbReference type="EMBL" id="LLXX01000207">
    <property type="protein sequence ID" value="KRQ95017.1"/>
    <property type="molecule type" value="Genomic_DNA"/>
</dbReference>
<feature type="region of interest" description="Disordered" evidence="1">
    <location>
        <begin position="156"/>
        <end position="175"/>
    </location>
</feature>
<protein>
    <submittedName>
        <fullName evidence="2">Uncharacterized protein</fullName>
    </submittedName>
</protein>
<accession>A0A0R3KH89</accession>